<evidence type="ECO:0000313" key="2">
    <source>
        <dbReference type="Proteomes" id="UP001524569"/>
    </source>
</evidence>
<dbReference type="Proteomes" id="UP001524569">
    <property type="component" value="Unassembled WGS sequence"/>
</dbReference>
<gene>
    <name evidence="1" type="ORF">NP603_04085</name>
</gene>
<sequence>MNWVLGVVAENARYRSNGYYTTSVATGHRHGGSRSASPEIWLEIGGVASLLVTSLSPDFNKPSANPYNGPLTQDAMGANLFFYDYYLLPTTRPS</sequence>
<dbReference type="EMBL" id="JANIBM010000003">
    <property type="protein sequence ID" value="MCQ8180278.1"/>
    <property type="molecule type" value="Genomic_DNA"/>
</dbReference>
<accession>A0ABT1UDG7</accession>
<evidence type="ECO:0000313" key="1">
    <source>
        <dbReference type="EMBL" id="MCQ8180278.1"/>
    </source>
</evidence>
<proteinExistence type="predicted"/>
<organism evidence="1 2">
    <name type="scientific">Methylomonas aurea</name>
    <dbReference type="NCBI Taxonomy" id="2952224"/>
    <lineage>
        <taxon>Bacteria</taxon>
        <taxon>Pseudomonadati</taxon>
        <taxon>Pseudomonadota</taxon>
        <taxon>Gammaproteobacteria</taxon>
        <taxon>Methylococcales</taxon>
        <taxon>Methylococcaceae</taxon>
        <taxon>Methylomonas</taxon>
    </lineage>
</organism>
<name>A0ABT1UDG7_9GAMM</name>
<comment type="caution">
    <text evidence="1">The sequence shown here is derived from an EMBL/GenBank/DDBJ whole genome shotgun (WGS) entry which is preliminary data.</text>
</comment>
<reference evidence="1 2" key="1">
    <citation type="submission" date="2022-07" db="EMBL/GenBank/DDBJ databases">
        <title>Methylomonas rivi sp. nov., Methylomonas rosea sp. nov., Methylomonas aureus sp. nov. and Methylomonas subterranea sp. nov., four novel methanotrophs isolated from a freshwater creek and the deep terrestrial subsurface.</title>
        <authorList>
            <person name="Abin C."/>
            <person name="Sankaranarayanan K."/>
            <person name="Garner C."/>
            <person name="Sindelar R."/>
            <person name="Kotary K."/>
            <person name="Garner R."/>
            <person name="Barclay S."/>
            <person name="Lawson P."/>
            <person name="Krumholz L."/>
        </authorList>
    </citation>
    <scope>NUCLEOTIDE SEQUENCE [LARGE SCALE GENOMIC DNA]</scope>
    <source>
        <strain evidence="1 2">SURF-1</strain>
    </source>
</reference>
<keyword evidence="2" id="KW-1185">Reference proteome</keyword>
<dbReference type="RefSeq" id="WP_256609654.1">
    <property type="nucleotide sequence ID" value="NZ_JANIBM010000003.1"/>
</dbReference>
<protein>
    <submittedName>
        <fullName evidence="1">Uncharacterized protein</fullName>
    </submittedName>
</protein>